<gene>
    <name evidence="8" type="ORF">FA13DRAFT_1635781</name>
</gene>
<evidence type="ECO:0000256" key="1">
    <source>
        <dbReference type="ARBA" id="ARBA00004167"/>
    </source>
</evidence>
<feature type="compositionally biased region" description="Polar residues" evidence="5">
    <location>
        <begin position="9"/>
        <end position="30"/>
    </location>
</feature>
<feature type="compositionally biased region" description="Basic and acidic residues" evidence="5">
    <location>
        <begin position="50"/>
        <end position="61"/>
    </location>
</feature>
<dbReference type="PANTHER" id="PTHR31234:SF2">
    <property type="entry name" value="OS05G0199100 PROTEIN"/>
    <property type="match status" value="1"/>
</dbReference>
<dbReference type="EMBL" id="QPFP01000047">
    <property type="protein sequence ID" value="TEB26650.1"/>
    <property type="molecule type" value="Genomic_DNA"/>
</dbReference>
<protein>
    <recommendedName>
        <fullName evidence="7">Late embryogenesis abundant protein LEA-2 subgroup domain-containing protein</fullName>
    </recommendedName>
</protein>
<dbReference type="OrthoDB" id="20273at2759"/>
<comment type="caution">
    <text evidence="8">The sequence shown here is derived from an EMBL/GenBank/DDBJ whole genome shotgun (WGS) entry which is preliminary data.</text>
</comment>
<sequence length="340" mass="37229">MAAAYDDPYSNNRYQNSRPDYNAPSYSNQEYYDATGPAYDPYRQPGQNVRFDDDATRDERPPTPPSKYEDDDGSTPARQRSTHTVGGRSGSMKKKTESLTVAVAPVRKHWNGFEHGEFTPVTGTRQGNLKAYRYDARGNLWTKGSRVRCCGRFFCCTVMIALLLIVSVVLSLALWIKPPAVTIGDVVTHNTTGSLSSTEGLTINLSVNISVNNPNYFTVDFRRIKAEIFYPINNVPMGGGEAENIKFPSNTETAFTFPFALSYKSSDDPGSQVFVDLGSKCGIGGGARSDITVKYKITVGIRFLLVVISPVIENNFSFTCPAGLNVGVSCIAIFPSQSAL</sequence>
<keyword evidence="2 6" id="KW-0812">Transmembrane</keyword>
<keyword evidence="3 6" id="KW-1133">Transmembrane helix</keyword>
<reference evidence="8 9" key="1">
    <citation type="journal article" date="2019" name="Nat. Ecol. Evol.">
        <title>Megaphylogeny resolves global patterns of mushroom evolution.</title>
        <authorList>
            <person name="Varga T."/>
            <person name="Krizsan K."/>
            <person name="Foldi C."/>
            <person name="Dima B."/>
            <person name="Sanchez-Garcia M."/>
            <person name="Sanchez-Ramirez S."/>
            <person name="Szollosi G.J."/>
            <person name="Szarkandi J.G."/>
            <person name="Papp V."/>
            <person name="Albert L."/>
            <person name="Andreopoulos W."/>
            <person name="Angelini C."/>
            <person name="Antonin V."/>
            <person name="Barry K.W."/>
            <person name="Bougher N.L."/>
            <person name="Buchanan P."/>
            <person name="Buyck B."/>
            <person name="Bense V."/>
            <person name="Catcheside P."/>
            <person name="Chovatia M."/>
            <person name="Cooper J."/>
            <person name="Damon W."/>
            <person name="Desjardin D."/>
            <person name="Finy P."/>
            <person name="Geml J."/>
            <person name="Haridas S."/>
            <person name="Hughes K."/>
            <person name="Justo A."/>
            <person name="Karasinski D."/>
            <person name="Kautmanova I."/>
            <person name="Kiss B."/>
            <person name="Kocsube S."/>
            <person name="Kotiranta H."/>
            <person name="LaButti K.M."/>
            <person name="Lechner B.E."/>
            <person name="Liimatainen K."/>
            <person name="Lipzen A."/>
            <person name="Lukacs Z."/>
            <person name="Mihaltcheva S."/>
            <person name="Morgado L.N."/>
            <person name="Niskanen T."/>
            <person name="Noordeloos M.E."/>
            <person name="Ohm R.A."/>
            <person name="Ortiz-Santana B."/>
            <person name="Ovrebo C."/>
            <person name="Racz N."/>
            <person name="Riley R."/>
            <person name="Savchenko A."/>
            <person name="Shiryaev A."/>
            <person name="Soop K."/>
            <person name="Spirin V."/>
            <person name="Szebenyi C."/>
            <person name="Tomsovsky M."/>
            <person name="Tulloss R.E."/>
            <person name="Uehling J."/>
            <person name="Grigoriev I.V."/>
            <person name="Vagvolgyi C."/>
            <person name="Papp T."/>
            <person name="Martin F.M."/>
            <person name="Miettinen O."/>
            <person name="Hibbett D.S."/>
            <person name="Nagy L.G."/>
        </authorList>
    </citation>
    <scope>NUCLEOTIDE SEQUENCE [LARGE SCALE GENOMIC DNA]</scope>
    <source>
        <strain evidence="8 9">FP101781</strain>
    </source>
</reference>
<dbReference type="PANTHER" id="PTHR31234">
    <property type="entry name" value="LATE EMBRYOGENESIS ABUNDANT (LEA) HYDROXYPROLINE-RICH GLYCOPROTEIN FAMILY"/>
    <property type="match status" value="1"/>
</dbReference>
<comment type="subcellular location">
    <subcellularLocation>
        <location evidence="1">Membrane</location>
        <topology evidence="1">Single-pass membrane protein</topology>
    </subcellularLocation>
</comment>
<proteinExistence type="predicted"/>
<dbReference type="GO" id="GO:0016020">
    <property type="term" value="C:membrane"/>
    <property type="evidence" value="ECO:0007669"/>
    <property type="project" value="UniProtKB-SubCell"/>
</dbReference>
<evidence type="ECO:0000313" key="9">
    <source>
        <dbReference type="Proteomes" id="UP000298030"/>
    </source>
</evidence>
<dbReference type="AlphaFoldDB" id="A0A4Y7SXS4"/>
<evidence type="ECO:0000313" key="8">
    <source>
        <dbReference type="EMBL" id="TEB26650.1"/>
    </source>
</evidence>
<evidence type="ECO:0000256" key="3">
    <source>
        <dbReference type="ARBA" id="ARBA00022989"/>
    </source>
</evidence>
<dbReference type="STRING" id="71717.A0A4Y7SXS4"/>
<evidence type="ECO:0000256" key="5">
    <source>
        <dbReference type="SAM" id="MobiDB-lite"/>
    </source>
</evidence>
<dbReference type="Pfam" id="PF03168">
    <property type="entry name" value="LEA_2"/>
    <property type="match status" value="1"/>
</dbReference>
<name>A0A4Y7SXS4_COPMI</name>
<feature type="region of interest" description="Disordered" evidence="5">
    <location>
        <begin position="1"/>
        <end position="98"/>
    </location>
</feature>
<evidence type="ECO:0000259" key="7">
    <source>
        <dbReference type="Pfam" id="PF03168"/>
    </source>
</evidence>
<dbReference type="SUPFAM" id="SSF117070">
    <property type="entry name" value="LEA14-like"/>
    <property type="match status" value="1"/>
</dbReference>
<evidence type="ECO:0000256" key="2">
    <source>
        <dbReference type="ARBA" id="ARBA00022692"/>
    </source>
</evidence>
<keyword evidence="4 6" id="KW-0472">Membrane</keyword>
<dbReference type="InterPro" id="IPR044839">
    <property type="entry name" value="NDR1-like"/>
</dbReference>
<accession>A0A4Y7SXS4</accession>
<dbReference type="InterPro" id="IPR004864">
    <property type="entry name" value="LEA_2"/>
</dbReference>
<feature type="domain" description="Late embryogenesis abundant protein LEA-2 subgroup" evidence="7">
    <location>
        <begin position="209"/>
        <end position="303"/>
    </location>
</feature>
<feature type="transmembrane region" description="Helical" evidence="6">
    <location>
        <begin position="153"/>
        <end position="176"/>
    </location>
</feature>
<evidence type="ECO:0000256" key="4">
    <source>
        <dbReference type="ARBA" id="ARBA00023136"/>
    </source>
</evidence>
<dbReference type="Gene3D" id="2.60.40.1820">
    <property type="match status" value="1"/>
</dbReference>
<evidence type="ECO:0000256" key="6">
    <source>
        <dbReference type="SAM" id="Phobius"/>
    </source>
</evidence>
<keyword evidence="9" id="KW-1185">Reference proteome</keyword>
<dbReference type="GO" id="GO:0098542">
    <property type="term" value="P:defense response to other organism"/>
    <property type="evidence" value="ECO:0007669"/>
    <property type="project" value="InterPro"/>
</dbReference>
<dbReference type="Proteomes" id="UP000298030">
    <property type="component" value="Unassembled WGS sequence"/>
</dbReference>
<organism evidence="8 9">
    <name type="scientific">Coprinellus micaceus</name>
    <name type="common">Glistening ink-cap mushroom</name>
    <name type="synonym">Coprinus micaceus</name>
    <dbReference type="NCBI Taxonomy" id="71717"/>
    <lineage>
        <taxon>Eukaryota</taxon>
        <taxon>Fungi</taxon>
        <taxon>Dikarya</taxon>
        <taxon>Basidiomycota</taxon>
        <taxon>Agaricomycotina</taxon>
        <taxon>Agaricomycetes</taxon>
        <taxon>Agaricomycetidae</taxon>
        <taxon>Agaricales</taxon>
        <taxon>Agaricineae</taxon>
        <taxon>Psathyrellaceae</taxon>
        <taxon>Coprinellus</taxon>
    </lineage>
</organism>